<feature type="transmembrane region" description="Helical" evidence="7">
    <location>
        <begin position="394"/>
        <end position="414"/>
    </location>
</feature>
<dbReference type="AlphaFoldDB" id="A0A6H9WG34"/>
<keyword evidence="3 7" id="KW-0812">Transmembrane</keyword>
<comment type="subcellular location">
    <subcellularLocation>
        <location evidence="1">Cell membrane</location>
        <topology evidence="1">Multi-pass membrane protein</topology>
    </subcellularLocation>
</comment>
<feature type="transmembrane region" description="Helical" evidence="7">
    <location>
        <begin position="335"/>
        <end position="357"/>
    </location>
</feature>
<feature type="transmembrane region" description="Helical" evidence="7">
    <location>
        <begin position="301"/>
        <end position="323"/>
    </location>
</feature>
<proteinExistence type="predicted"/>
<feature type="transmembrane region" description="Helical" evidence="7">
    <location>
        <begin position="127"/>
        <end position="153"/>
    </location>
</feature>
<feature type="transmembrane region" description="Helical" evidence="7">
    <location>
        <begin position="369"/>
        <end position="388"/>
    </location>
</feature>
<dbReference type="GO" id="GO:0005886">
    <property type="term" value="C:plasma membrane"/>
    <property type="evidence" value="ECO:0007669"/>
    <property type="project" value="UniProtKB-SubCell"/>
</dbReference>
<organism evidence="8 9">
    <name type="scientific">Pseudoclavibacter endophyticus</name>
    <dbReference type="NCBI Taxonomy" id="1778590"/>
    <lineage>
        <taxon>Bacteria</taxon>
        <taxon>Bacillati</taxon>
        <taxon>Actinomycetota</taxon>
        <taxon>Actinomycetes</taxon>
        <taxon>Micrococcales</taxon>
        <taxon>Microbacteriaceae</taxon>
        <taxon>Pseudoclavibacter</taxon>
    </lineage>
</organism>
<dbReference type="PANTHER" id="PTHR30250:SF11">
    <property type="entry name" value="O-ANTIGEN TRANSPORTER-RELATED"/>
    <property type="match status" value="1"/>
</dbReference>
<feature type="transmembrane region" description="Helical" evidence="7">
    <location>
        <begin position="165"/>
        <end position="184"/>
    </location>
</feature>
<evidence type="ECO:0000313" key="8">
    <source>
        <dbReference type="EMBL" id="KAB1647884.1"/>
    </source>
</evidence>
<comment type="caution">
    <text evidence="8">The sequence shown here is derived from an EMBL/GenBank/DDBJ whole genome shotgun (WGS) entry which is preliminary data.</text>
</comment>
<sequence length="459" mass="47249">MRWVAFSSVFAGLSGYAIILLATSTFGADHRFEIFNVFWGLFFALHGILLGIMHETTRAVRVSTGGADAGDDPTADLLLTDPVRAEQTARRRDERARPLPVAFGIGLVTGGLVAATSPLWAWNLLGAMAPLGVALASVALTLVAVQAVLFGLLSGSGRWSRYGKLLCVEALARIGVAGIAIVSGDPLAGFLYATVAGVVVVPVILLLPGTRTLVSLRADVRRGELARRTLGAMLAASAAAMLVVGFPVLIKAARPDTDPVVMSNLLLAVTLTRAPILMPITSFQNAIVVYFVDRASHGRRVLLGPCGIVFGVAVIGSLLAWLIGEPIIAFMGEGFSVGGQVLAALTFAAGFTGMLFVTGSAVLARERHGVYVAGWWTASIAAAVLLVVVPGAVVATVLALSAGPLAGALVHVAFGMRRPAGGAEQVPHGPAGVVGAPRDLEPTGTTSADTAERADEAGT</sequence>
<feature type="compositionally biased region" description="Basic and acidic residues" evidence="6">
    <location>
        <begin position="450"/>
        <end position="459"/>
    </location>
</feature>
<dbReference type="InterPro" id="IPR050833">
    <property type="entry name" value="Poly_Biosynth_Transport"/>
</dbReference>
<evidence type="ECO:0000256" key="1">
    <source>
        <dbReference type="ARBA" id="ARBA00004651"/>
    </source>
</evidence>
<evidence type="ECO:0000256" key="7">
    <source>
        <dbReference type="SAM" id="Phobius"/>
    </source>
</evidence>
<dbReference type="OrthoDB" id="4771963at2"/>
<evidence type="ECO:0000256" key="4">
    <source>
        <dbReference type="ARBA" id="ARBA00022989"/>
    </source>
</evidence>
<dbReference type="RefSeq" id="WP_158029777.1">
    <property type="nucleotide sequence ID" value="NZ_BMHG01000001.1"/>
</dbReference>
<keyword evidence="2" id="KW-1003">Cell membrane</keyword>
<feature type="region of interest" description="Disordered" evidence="6">
    <location>
        <begin position="421"/>
        <end position="459"/>
    </location>
</feature>
<reference evidence="8 9" key="1">
    <citation type="submission" date="2019-09" db="EMBL/GenBank/DDBJ databases">
        <title>Phylogeny of genus Pseudoclavibacter and closely related genus.</title>
        <authorList>
            <person name="Li Y."/>
        </authorList>
    </citation>
    <scope>NUCLEOTIDE SEQUENCE [LARGE SCALE GENOMIC DNA]</scope>
    <source>
        <strain evidence="8 9">EGI 60007</strain>
    </source>
</reference>
<evidence type="ECO:0000313" key="9">
    <source>
        <dbReference type="Proteomes" id="UP000431744"/>
    </source>
</evidence>
<evidence type="ECO:0000256" key="5">
    <source>
        <dbReference type="ARBA" id="ARBA00023136"/>
    </source>
</evidence>
<feature type="transmembrane region" description="Helical" evidence="7">
    <location>
        <begin position="270"/>
        <end position="292"/>
    </location>
</feature>
<keyword evidence="4 7" id="KW-1133">Transmembrane helix</keyword>
<gene>
    <name evidence="8" type="ORF">F8O04_12770</name>
</gene>
<feature type="transmembrane region" description="Helical" evidence="7">
    <location>
        <begin position="99"/>
        <end position="121"/>
    </location>
</feature>
<dbReference type="PANTHER" id="PTHR30250">
    <property type="entry name" value="PST FAMILY PREDICTED COLANIC ACID TRANSPORTER"/>
    <property type="match status" value="1"/>
</dbReference>
<name>A0A6H9WG34_9MICO</name>
<dbReference type="Proteomes" id="UP000431744">
    <property type="component" value="Unassembled WGS sequence"/>
</dbReference>
<evidence type="ECO:0000256" key="3">
    <source>
        <dbReference type="ARBA" id="ARBA00022692"/>
    </source>
</evidence>
<keyword evidence="9" id="KW-1185">Reference proteome</keyword>
<evidence type="ECO:0000256" key="6">
    <source>
        <dbReference type="SAM" id="MobiDB-lite"/>
    </source>
</evidence>
<accession>A0A6H9WG34</accession>
<feature type="transmembrane region" description="Helical" evidence="7">
    <location>
        <begin position="230"/>
        <end position="250"/>
    </location>
</feature>
<protein>
    <submittedName>
        <fullName evidence="8">Polysaccharide biosynthesis protein</fullName>
    </submittedName>
</protein>
<keyword evidence="5 7" id="KW-0472">Membrane</keyword>
<evidence type="ECO:0000256" key="2">
    <source>
        <dbReference type="ARBA" id="ARBA00022475"/>
    </source>
</evidence>
<feature type="transmembrane region" description="Helical" evidence="7">
    <location>
        <begin position="37"/>
        <end position="53"/>
    </location>
</feature>
<feature type="transmembrane region" description="Helical" evidence="7">
    <location>
        <begin position="190"/>
        <end position="209"/>
    </location>
</feature>
<dbReference type="EMBL" id="WBJY01000003">
    <property type="protein sequence ID" value="KAB1647884.1"/>
    <property type="molecule type" value="Genomic_DNA"/>
</dbReference>